<dbReference type="EMBL" id="CP000804">
    <property type="protein sequence ID" value="ABU56266.1"/>
    <property type="molecule type" value="Genomic_DNA"/>
</dbReference>
<gene>
    <name evidence="1" type="ordered locus">Rcas_0130</name>
</gene>
<dbReference type="RefSeq" id="WP_011997671.1">
    <property type="nucleotide sequence ID" value="NC_009767.1"/>
</dbReference>
<dbReference type="HOGENOM" id="CLU_030671_3_0_0"/>
<dbReference type="Gene3D" id="3.50.30.50">
    <property type="entry name" value="Putative cyclase"/>
    <property type="match status" value="1"/>
</dbReference>
<evidence type="ECO:0000313" key="2">
    <source>
        <dbReference type="Proteomes" id="UP000000263"/>
    </source>
</evidence>
<dbReference type="InterPro" id="IPR007325">
    <property type="entry name" value="KFase/CYL"/>
</dbReference>
<dbReference type="PANTHER" id="PTHR31118:SF32">
    <property type="entry name" value="KYNURENINE FORMAMIDASE"/>
    <property type="match status" value="1"/>
</dbReference>
<name>A7NFP0_ROSCS</name>
<dbReference type="OrthoDB" id="9796085at2"/>
<keyword evidence="2" id="KW-1185">Reference proteome</keyword>
<dbReference type="GO" id="GO:0004061">
    <property type="term" value="F:arylformamidase activity"/>
    <property type="evidence" value="ECO:0007669"/>
    <property type="project" value="InterPro"/>
</dbReference>
<evidence type="ECO:0000313" key="1">
    <source>
        <dbReference type="EMBL" id="ABU56266.1"/>
    </source>
</evidence>
<protein>
    <submittedName>
        <fullName evidence="1">Cyclase family protein</fullName>
    </submittedName>
</protein>
<dbReference type="Proteomes" id="UP000000263">
    <property type="component" value="Chromosome"/>
</dbReference>
<dbReference type="SUPFAM" id="SSF102198">
    <property type="entry name" value="Putative cyclase"/>
    <property type="match status" value="1"/>
</dbReference>
<proteinExistence type="predicted"/>
<organism evidence="1 2">
    <name type="scientific">Roseiflexus castenholzii (strain DSM 13941 / HLO8)</name>
    <dbReference type="NCBI Taxonomy" id="383372"/>
    <lineage>
        <taxon>Bacteria</taxon>
        <taxon>Bacillati</taxon>
        <taxon>Chloroflexota</taxon>
        <taxon>Chloroflexia</taxon>
        <taxon>Chloroflexales</taxon>
        <taxon>Roseiflexineae</taxon>
        <taxon>Roseiflexaceae</taxon>
        <taxon>Roseiflexus</taxon>
    </lineage>
</organism>
<dbReference type="eggNOG" id="COG1878">
    <property type="taxonomic scope" value="Bacteria"/>
</dbReference>
<accession>A7NFP0</accession>
<reference evidence="1 2" key="1">
    <citation type="submission" date="2007-08" db="EMBL/GenBank/DDBJ databases">
        <title>Complete sequence of Roseiflexus castenholzii DSM 13941.</title>
        <authorList>
            <consortium name="US DOE Joint Genome Institute"/>
            <person name="Copeland A."/>
            <person name="Lucas S."/>
            <person name="Lapidus A."/>
            <person name="Barry K."/>
            <person name="Glavina del Rio T."/>
            <person name="Dalin E."/>
            <person name="Tice H."/>
            <person name="Pitluck S."/>
            <person name="Thompson L.S."/>
            <person name="Brettin T."/>
            <person name="Bruce D."/>
            <person name="Detter J.C."/>
            <person name="Han C."/>
            <person name="Tapia R."/>
            <person name="Schmutz J."/>
            <person name="Larimer F."/>
            <person name="Land M."/>
            <person name="Hauser L."/>
            <person name="Kyrpides N."/>
            <person name="Mikhailova N."/>
            <person name="Bryant D.A."/>
            <person name="Hanada S."/>
            <person name="Tsukatani Y."/>
            <person name="Richardson P."/>
        </authorList>
    </citation>
    <scope>NUCLEOTIDE SEQUENCE [LARGE SCALE GENOMIC DNA]</scope>
    <source>
        <strain evidence="2">DSM 13941 / HLO8</strain>
    </source>
</reference>
<dbReference type="STRING" id="383372.Rcas_0130"/>
<sequence>MIYDLTRTLVSGMPVYPGDPEVQIVAGGAPPWRVSALRLGSHSGTHVDAPLHCIADGRGIDAFPLERFIAPGVVVDARGYADDAPIGVEVLTDVDLHPGMIVVVRTGWEAFWQDARYFQHPYLSTDLAHALVERRVSLVAVDALNVDSTVGGSDAAHAVLLGADILIAENLCNLAPLRCRQTYMFAILPLAPGALDGAPARALAWDVNHRFGSDLS</sequence>
<dbReference type="GO" id="GO:0019441">
    <property type="term" value="P:L-tryptophan catabolic process to kynurenine"/>
    <property type="evidence" value="ECO:0007669"/>
    <property type="project" value="InterPro"/>
</dbReference>
<dbReference type="PANTHER" id="PTHR31118">
    <property type="entry name" value="CYCLASE-LIKE PROTEIN 2"/>
    <property type="match status" value="1"/>
</dbReference>
<dbReference type="InterPro" id="IPR037175">
    <property type="entry name" value="KFase_sf"/>
</dbReference>
<dbReference type="AlphaFoldDB" id="A7NFP0"/>
<dbReference type="KEGG" id="rca:Rcas_0130"/>
<dbReference type="Pfam" id="PF04199">
    <property type="entry name" value="Cyclase"/>
    <property type="match status" value="1"/>
</dbReference>